<dbReference type="GO" id="GO:0016747">
    <property type="term" value="F:acyltransferase activity, transferring groups other than amino-acyl groups"/>
    <property type="evidence" value="ECO:0007669"/>
    <property type="project" value="InterPro"/>
</dbReference>
<dbReference type="Proteomes" id="UP000201613">
    <property type="component" value="Unassembled WGS sequence"/>
</dbReference>
<proteinExistence type="predicted"/>
<name>A0A238LII0_9RHOB</name>
<organism evidence="4 5">
    <name type="scientific">Flavimaricola marinus</name>
    <dbReference type="NCBI Taxonomy" id="1819565"/>
    <lineage>
        <taxon>Bacteria</taxon>
        <taxon>Pseudomonadati</taxon>
        <taxon>Pseudomonadota</taxon>
        <taxon>Alphaproteobacteria</taxon>
        <taxon>Rhodobacterales</taxon>
        <taxon>Paracoccaceae</taxon>
        <taxon>Flavimaricola</taxon>
    </lineage>
</organism>
<dbReference type="AlphaFoldDB" id="A0A238LII0"/>
<keyword evidence="5" id="KW-1185">Reference proteome</keyword>
<evidence type="ECO:0000256" key="2">
    <source>
        <dbReference type="ARBA" id="ARBA00023315"/>
    </source>
</evidence>
<protein>
    <submittedName>
        <fullName evidence="4">Acetyltransferase (GNAT) family protein</fullName>
    </submittedName>
</protein>
<dbReference type="InterPro" id="IPR050832">
    <property type="entry name" value="Bact_Acetyltransf"/>
</dbReference>
<dbReference type="RefSeq" id="WP_093992925.1">
    <property type="nucleotide sequence ID" value="NZ_FXZK01000005.1"/>
</dbReference>
<dbReference type="CDD" id="cd04301">
    <property type="entry name" value="NAT_SF"/>
    <property type="match status" value="1"/>
</dbReference>
<gene>
    <name evidence="4" type="ORF">LOM8899_02922</name>
</gene>
<dbReference type="EMBL" id="FXZK01000005">
    <property type="protein sequence ID" value="SMY08766.1"/>
    <property type="molecule type" value="Genomic_DNA"/>
</dbReference>
<keyword evidence="1 4" id="KW-0808">Transferase</keyword>
<dbReference type="PANTHER" id="PTHR43877">
    <property type="entry name" value="AMINOALKYLPHOSPHONATE N-ACETYLTRANSFERASE-RELATED-RELATED"/>
    <property type="match status" value="1"/>
</dbReference>
<dbReference type="PROSITE" id="PS51186">
    <property type="entry name" value="GNAT"/>
    <property type="match status" value="1"/>
</dbReference>
<feature type="domain" description="N-acetyltransferase" evidence="3">
    <location>
        <begin position="3"/>
        <end position="147"/>
    </location>
</feature>
<dbReference type="InterPro" id="IPR000182">
    <property type="entry name" value="GNAT_dom"/>
</dbReference>
<dbReference type="SUPFAM" id="SSF55729">
    <property type="entry name" value="Acyl-CoA N-acyltransferases (Nat)"/>
    <property type="match status" value="1"/>
</dbReference>
<reference evidence="4 5" key="1">
    <citation type="submission" date="2017-05" db="EMBL/GenBank/DDBJ databases">
        <authorList>
            <person name="Song R."/>
            <person name="Chenine A.L."/>
            <person name="Ruprecht R.M."/>
        </authorList>
    </citation>
    <scope>NUCLEOTIDE SEQUENCE [LARGE SCALE GENOMIC DNA]</scope>
    <source>
        <strain evidence="4 5">CECT 8899</strain>
    </source>
</reference>
<evidence type="ECO:0000313" key="5">
    <source>
        <dbReference type="Proteomes" id="UP000201613"/>
    </source>
</evidence>
<dbReference type="Pfam" id="PF00583">
    <property type="entry name" value="Acetyltransf_1"/>
    <property type="match status" value="1"/>
</dbReference>
<keyword evidence="2" id="KW-0012">Acyltransferase</keyword>
<dbReference type="Gene3D" id="3.40.630.30">
    <property type="match status" value="1"/>
</dbReference>
<evidence type="ECO:0000256" key="1">
    <source>
        <dbReference type="ARBA" id="ARBA00022679"/>
    </source>
</evidence>
<evidence type="ECO:0000313" key="4">
    <source>
        <dbReference type="EMBL" id="SMY08766.1"/>
    </source>
</evidence>
<sequence length="147" mass="15826">MIPTIRPARPSDIPALLGLMRKFCAYHDQPCETGLERLQLTLFDSGRVTALIAETDRPIGYAALEWVWRPMDEHDGLDIAQLYVVDHWRSKGVGRALIGAAATVARQASASQLTIASSAQNPGAAAAYRAMGLTERPAPGAGFRVAL</sequence>
<accession>A0A238LII0</accession>
<evidence type="ECO:0000259" key="3">
    <source>
        <dbReference type="PROSITE" id="PS51186"/>
    </source>
</evidence>
<dbReference type="OrthoDB" id="7651332at2"/>
<dbReference type="InterPro" id="IPR016181">
    <property type="entry name" value="Acyl_CoA_acyltransferase"/>
</dbReference>